<reference evidence="1 3" key="1">
    <citation type="journal article" date="2018" name="BMC Genomics">
        <title>Comparative genomics of the wheat fungal pathogen Pyrenophora tritici-repentis reveals chromosomal variations and genome plasticity.</title>
        <authorList>
            <person name="Moolhuijzen P."/>
            <person name="See P.T."/>
            <person name="Hane J.K."/>
            <person name="Shi G."/>
            <person name="Liu Z."/>
            <person name="Oliver R.P."/>
            <person name="Moffat C.S."/>
        </authorList>
    </citation>
    <scope>NUCLEOTIDE SEQUENCE [LARGE SCALE GENOMIC DNA]</scope>
    <source>
        <strain evidence="1">M4</strain>
    </source>
</reference>
<dbReference type="OrthoDB" id="426293at2759"/>
<gene>
    <name evidence="2" type="ORF">Ptr86124_000723</name>
    <name evidence="1" type="ORF">PtrM4_007860</name>
</gene>
<reference evidence="2" key="3">
    <citation type="journal article" date="2022" name="bioRxiv">
        <title>A global pangenome for the wheat fungal pathogen Pyrenophora tritici-repentis and prediction of effector protein structural homology.</title>
        <authorList>
            <person name="Moolhuijzen P."/>
            <person name="See P.T."/>
            <person name="Shi G."/>
            <person name="Powell H.R."/>
            <person name="Cockram J."/>
            <person name="Jorgensen L.N."/>
            <person name="Benslimane H."/>
            <person name="Strelkov S.E."/>
            <person name="Turner J."/>
            <person name="Liu Z."/>
            <person name="Moffat C.S."/>
        </authorList>
    </citation>
    <scope>NUCLEOTIDE SEQUENCE</scope>
    <source>
        <strain evidence="2">86-124</strain>
    </source>
</reference>
<sequence length="333" mass="38647">MEALETQRWGLVNAAIEKNEPALLDQTTQINARNTVERFQCRVRDLAIRKNSIPILSHLIKHGMSVKHLEPRDVTKKGEVSIPTLEFLLANGWDINWPRNSTTRKPFMWYCINDRAKLVWCLRNGAKLKMPKNSDCRGRRSPPILEIVAREGDIATFEFLRSKGAPLQPFPHQNRVLHAAVYRGAVYRRDGSGDPANETEEHRKERAEHTQCIAMVRYLIDVVGFDANILDQLPECRRGQSGAMGTPLEYAQDLWSDRLDTRELTWLLLDRGADLTPALKNARWGEDPTKWHHHFIKNVEEWEEQGGPERLREYQELKRLEEQKKKEQKCCVQ</sequence>
<evidence type="ECO:0000313" key="1">
    <source>
        <dbReference type="EMBL" id="KAF7576546.1"/>
    </source>
</evidence>
<dbReference type="Proteomes" id="UP000249757">
    <property type="component" value="Unassembled WGS sequence"/>
</dbReference>
<protein>
    <submittedName>
        <fullName evidence="1">Ank-2 domain containing protein</fullName>
    </submittedName>
</protein>
<dbReference type="SUPFAM" id="SSF48403">
    <property type="entry name" value="Ankyrin repeat"/>
    <property type="match status" value="1"/>
</dbReference>
<dbReference type="EMBL" id="NRDI02000001">
    <property type="protein sequence ID" value="KAI1520355.1"/>
    <property type="molecule type" value="Genomic_DNA"/>
</dbReference>
<dbReference type="Gene3D" id="1.25.40.20">
    <property type="entry name" value="Ankyrin repeat-containing domain"/>
    <property type="match status" value="1"/>
</dbReference>
<dbReference type="AlphaFoldDB" id="A0A2W1FJP2"/>
<name>A0A2W1FJP2_9PLEO</name>
<dbReference type="Proteomes" id="UP000245464">
    <property type="component" value="Chromosome 1"/>
</dbReference>
<evidence type="ECO:0000313" key="4">
    <source>
        <dbReference type="Proteomes" id="UP000249757"/>
    </source>
</evidence>
<proteinExistence type="predicted"/>
<keyword evidence="4" id="KW-1185">Reference proteome</keyword>
<evidence type="ECO:0000313" key="3">
    <source>
        <dbReference type="Proteomes" id="UP000245464"/>
    </source>
</evidence>
<dbReference type="EMBL" id="NQIK02000001">
    <property type="protein sequence ID" value="KAF7576546.1"/>
    <property type="molecule type" value="Genomic_DNA"/>
</dbReference>
<reference evidence="4" key="4">
    <citation type="journal article" date="2022" name="Microb. Genom.">
        <title>A global pangenome for the wheat fungal pathogen Pyrenophora tritici-repentis and prediction of effector protein structural homology.</title>
        <authorList>
            <person name="Moolhuijzen P.M."/>
            <person name="See P.T."/>
            <person name="Shi G."/>
            <person name="Powell H.R."/>
            <person name="Cockram J."/>
            <person name="Jorgensen L.N."/>
            <person name="Benslimane H."/>
            <person name="Strelkov S.E."/>
            <person name="Turner J."/>
            <person name="Liu Z."/>
            <person name="Moffat C.S."/>
        </authorList>
    </citation>
    <scope>NUCLEOTIDE SEQUENCE [LARGE SCALE GENOMIC DNA]</scope>
</reference>
<comment type="caution">
    <text evidence="1">The sequence shown here is derived from an EMBL/GenBank/DDBJ whole genome shotgun (WGS) entry which is preliminary data.</text>
</comment>
<evidence type="ECO:0000313" key="2">
    <source>
        <dbReference type="EMBL" id="KAI1520355.1"/>
    </source>
</evidence>
<accession>A0A2W1FJP2</accession>
<dbReference type="InterPro" id="IPR036770">
    <property type="entry name" value="Ankyrin_rpt-contain_sf"/>
</dbReference>
<dbReference type="OMA" id="ERMEDYE"/>
<organism evidence="1 3">
    <name type="scientific">Pyrenophora tritici-repentis</name>
    <dbReference type="NCBI Taxonomy" id="45151"/>
    <lineage>
        <taxon>Eukaryota</taxon>
        <taxon>Fungi</taxon>
        <taxon>Dikarya</taxon>
        <taxon>Ascomycota</taxon>
        <taxon>Pezizomycotina</taxon>
        <taxon>Dothideomycetes</taxon>
        <taxon>Pleosporomycetidae</taxon>
        <taxon>Pleosporales</taxon>
        <taxon>Pleosporineae</taxon>
        <taxon>Pleosporaceae</taxon>
        <taxon>Pyrenophora</taxon>
    </lineage>
</organism>
<reference evidence="2" key="2">
    <citation type="submission" date="2021-05" db="EMBL/GenBank/DDBJ databases">
        <authorList>
            <person name="Moolhuijzen P.M."/>
            <person name="Moffat C.S."/>
        </authorList>
    </citation>
    <scope>NUCLEOTIDE SEQUENCE</scope>
    <source>
        <strain evidence="2">86-124</strain>
    </source>
</reference>